<dbReference type="PANTHER" id="PTHR46324">
    <property type="entry name" value="BASIC LEUCINE ZIPPER 43-RELATED"/>
    <property type="match status" value="1"/>
</dbReference>
<feature type="coiled-coil region" evidence="1">
    <location>
        <begin position="242"/>
        <end position="283"/>
    </location>
</feature>
<feature type="region of interest" description="Disordered" evidence="2">
    <location>
        <begin position="96"/>
        <end position="158"/>
    </location>
</feature>
<evidence type="ECO:0000313" key="5">
    <source>
        <dbReference type="Proteomes" id="UP001489004"/>
    </source>
</evidence>
<feature type="compositionally biased region" description="Basic and acidic residues" evidence="2">
    <location>
        <begin position="210"/>
        <end position="221"/>
    </location>
</feature>
<proteinExistence type="predicted"/>
<keyword evidence="5" id="KW-1185">Reference proteome</keyword>
<dbReference type="PROSITE" id="PS00036">
    <property type="entry name" value="BZIP_BASIC"/>
    <property type="match status" value="1"/>
</dbReference>
<feature type="compositionally biased region" description="Low complexity" evidence="2">
    <location>
        <begin position="141"/>
        <end position="158"/>
    </location>
</feature>
<dbReference type="InterPro" id="IPR044521">
    <property type="entry name" value="AtbZIP8/43"/>
</dbReference>
<name>A0AAW1QQB9_9CHLO</name>
<feature type="compositionally biased region" description="Polar residues" evidence="2">
    <location>
        <begin position="96"/>
        <end position="107"/>
    </location>
</feature>
<dbReference type="Proteomes" id="UP001489004">
    <property type="component" value="Unassembled WGS sequence"/>
</dbReference>
<evidence type="ECO:0000313" key="4">
    <source>
        <dbReference type="EMBL" id="KAK9823675.1"/>
    </source>
</evidence>
<evidence type="ECO:0000259" key="3">
    <source>
        <dbReference type="PROSITE" id="PS50217"/>
    </source>
</evidence>
<dbReference type="InterPro" id="IPR004827">
    <property type="entry name" value="bZIP"/>
</dbReference>
<dbReference type="SUPFAM" id="SSF57959">
    <property type="entry name" value="Leucine zipper domain"/>
    <property type="match status" value="1"/>
</dbReference>
<reference evidence="4 5" key="1">
    <citation type="journal article" date="2024" name="Nat. Commun.">
        <title>Phylogenomics reveals the evolutionary origins of lichenization in chlorophyte algae.</title>
        <authorList>
            <person name="Puginier C."/>
            <person name="Libourel C."/>
            <person name="Otte J."/>
            <person name="Skaloud P."/>
            <person name="Haon M."/>
            <person name="Grisel S."/>
            <person name="Petersen M."/>
            <person name="Berrin J.G."/>
            <person name="Delaux P.M."/>
            <person name="Dal Grande F."/>
            <person name="Keller J."/>
        </authorList>
    </citation>
    <scope>NUCLEOTIDE SEQUENCE [LARGE SCALE GENOMIC DNA]</scope>
    <source>
        <strain evidence="4 5">SAG 2043</strain>
    </source>
</reference>
<comment type="caution">
    <text evidence="4">The sequence shown here is derived from an EMBL/GenBank/DDBJ whole genome shotgun (WGS) entry which is preliminary data.</text>
</comment>
<dbReference type="EMBL" id="JALJOR010000002">
    <property type="protein sequence ID" value="KAK9823675.1"/>
    <property type="molecule type" value="Genomic_DNA"/>
</dbReference>
<protein>
    <recommendedName>
        <fullName evidence="3">BZIP domain-containing protein</fullName>
    </recommendedName>
</protein>
<dbReference type="Pfam" id="PF00170">
    <property type="entry name" value="bZIP_1"/>
    <property type="match status" value="1"/>
</dbReference>
<keyword evidence="1" id="KW-0175">Coiled coil</keyword>
<gene>
    <name evidence="4" type="ORF">WJX72_004579</name>
</gene>
<feature type="region of interest" description="Disordered" evidence="2">
    <location>
        <begin position="196"/>
        <end position="226"/>
    </location>
</feature>
<dbReference type="InterPro" id="IPR046347">
    <property type="entry name" value="bZIP_sf"/>
</dbReference>
<dbReference type="Gene3D" id="1.20.5.170">
    <property type="match status" value="1"/>
</dbReference>
<dbReference type="AlphaFoldDB" id="A0AAW1QQB9"/>
<dbReference type="PANTHER" id="PTHR46324:SF26">
    <property type="entry name" value="OS02G0728001 PROTEIN"/>
    <property type="match status" value="1"/>
</dbReference>
<evidence type="ECO:0000256" key="2">
    <source>
        <dbReference type="SAM" id="MobiDB-lite"/>
    </source>
</evidence>
<organism evidence="4 5">
    <name type="scientific">[Myrmecia] bisecta</name>
    <dbReference type="NCBI Taxonomy" id="41462"/>
    <lineage>
        <taxon>Eukaryota</taxon>
        <taxon>Viridiplantae</taxon>
        <taxon>Chlorophyta</taxon>
        <taxon>core chlorophytes</taxon>
        <taxon>Trebouxiophyceae</taxon>
        <taxon>Trebouxiales</taxon>
        <taxon>Trebouxiaceae</taxon>
        <taxon>Myrmecia</taxon>
    </lineage>
</organism>
<sequence>MPIIALGWAFGAGDGATSGQELPGLSNSPSALRFDFDPALLDVPAGWALGDDALTEMVGLTQGMPPKSEGWQPIDLDSLLGCDSPQTNCTHYNRSASLSPCTDSHTAGSAPDAGAQTREAQEVAPEGLPTASQKEVGSRVAPAAATGGASQQAQHAGAVPLASNPSRMAARLQADLLHTSPASSSTHSHSRLHELLPAHTTPLRTAKPRGRPEPHAKHDMLDYGDDLPSAEEKRVLRMLSNRESARRARARKEEKLQNLAHENMALKEENRKLRREISLLISQHQDVAADRNAFAKDMLDMKKKIRRLERGM</sequence>
<feature type="domain" description="BZIP" evidence="3">
    <location>
        <begin position="231"/>
        <end position="280"/>
    </location>
</feature>
<dbReference type="PROSITE" id="PS50217">
    <property type="entry name" value="BZIP"/>
    <property type="match status" value="1"/>
</dbReference>
<dbReference type="SMART" id="SM00338">
    <property type="entry name" value="BRLZ"/>
    <property type="match status" value="1"/>
</dbReference>
<dbReference type="GO" id="GO:0003700">
    <property type="term" value="F:DNA-binding transcription factor activity"/>
    <property type="evidence" value="ECO:0007669"/>
    <property type="project" value="InterPro"/>
</dbReference>
<accession>A0AAW1QQB9</accession>
<evidence type="ECO:0000256" key="1">
    <source>
        <dbReference type="SAM" id="Coils"/>
    </source>
</evidence>